<proteinExistence type="predicted"/>
<evidence type="ECO:0000313" key="2">
    <source>
        <dbReference type="Proteomes" id="UP000822476"/>
    </source>
</evidence>
<evidence type="ECO:0000313" key="1">
    <source>
        <dbReference type="EMBL" id="KAF7258384.1"/>
    </source>
</evidence>
<dbReference type="OrthoDB" id="6267411at2759"/>
<organism evidence="1 2">
    <name type="scientific">Paragonimus skrjabini miyazakii</name>
    <dbReference type="NCBI Taxonomy" id="59628"/>
    <lineage>
        <taxon>Eukaryota</taxon>
        <taxon>Metazoa</taxon>
        <taxon>Spiralia</taxon>
        <taxon>Lophotrochozoa</taxon>
        <taxon>Platyhelminthes</taxon>
        <taxon>Trematoda</taxon>
        <taxon>Digenea</taxon>
        <taxon>Plagiorchiida</taxon>
        <taxon>Troglotremata</taxon>
        <taxon>Troglotrematidae</taxon>
        <taxon>Paragonimus</taxon>
    </lineage>
</organism>
<dbReference type="AlphaFoldDB" id="A0A8S9YUU5"/>
<reference evidence="1" key="1">
    <citation type="submission" date="2019-07" db="EMBL/GenBank/DDBJ databases">
        <title>Annotation for the trematode Paragonimus miyazaki's.</title>
        <authorList>
            <person name="Choi Y.-J."/>
        </authorList>
    </citation>
    <scope>NUCLEOTIDE SEQUENCE</scope>
    <source>
        <strain evidence="1">Japan</strain>
    </source>
</reference>
<accession>A0A8S9YUU5</accession>
<protein>
    <submittedName>
        <fullName evidence="1">Uncharacterized protein</fullName>
    </submittedName>
</protein>
<sequence length="178" mass="19207">MVIPNAPKDLSKIKKALLERGQVVCDTRLLTGPLAIVSVASFVDAKTLLEADKPFSVDGTTMQFIRLDESKDAIARLLLGNTTKSVFVTRIPKSITMELLKSKLPASCVPTGSWWISTGPKSKFFNAAYLNFDSKESSAEFSSNGGYPSDNPRGLRSLGYQEACAPKACSAKKGEVLT</sequence>
<dbReference type="EMBL" id="JTDE01001757">
    <property type="protein sequence ID" value="KAF7258384.1"/>
    <property type="molecule type" value="Genomic_DNA"/>
</dbReference>
<keyword evidence="2" id="KW-1185">Reference proteome</keyword>
<comment type="caution">
    <text evidence="1">The sequence shown here is derived from an EMBL/GenBank/DDBJ whole genome shotgun (WGS) entry which is preliminary data.</text>
</comment>
<name>A0A8S9YUU5_9TREM</name>
<dbReference type="Proteomes" id="UP000822476">
    <property type="component" value="Unassembled WGS sequence"/>
</dbReference>
<gene>
    <name evidence="1" type="ORF">EG68_04203</name>
</gene>